<gene>
    <name evidence="2" type="ORF">SDC9_184582</name>
</gene>
<feature type="transmembrane region" description="Helical" evidence="1">
    <location>
        <begin position="63"/>
        <end position="81"/>
    </location>
</feature>
<proteinExistence type="predicted"/>
<sequence length="95" mass="10704">MGVVDALIDDDTLTTLISKELEVRRERRAQMRKQPFMPGKVKGYLIAAAVLIAAAFITGYTIYYPLLASVCVSLAILSWWFSHKNEKLHDADESM</sequence>
<name>A0A645HEU0_9ZZZZ</name>
<keyword evidence="1" id="KW-1133">Transmembrane helix</keyword>
<dbReference type="EMBL" id="VSSQ01091535">
    <property type="protein sequence ID" value="MPN37066.1"/>
    <property type="molecule type" value="Genomic_DNA"/>
</dbReference>
<keyword evidence="1" id="KW-0472">Membrane</keyword>
<evidence type="ECO:0000256" key="1">
    <source>
        <dbReference type="SAM" id="Phobius"/>
    </source>
</evidence>
<feature type="transmembrane region" description="Helical" evidence="1">
    <location>
        <begin position="41"/>
        <end position="57"/>
    </location>
</feature>
<accession>A0A645HEU0</accession>
<keyword evidence="1" id="KW-0812">Transmembrane</keyword>
<dbReference type="AlphaFoldDB" id="A0A645HEU0"/>
<reference evidence="2" key="1">
    <citation type="submission" date="2019-08" db="EMBL/GenBank/DDBJ databases">
        <authorList>
            <person name="Kucharzyk K."/>
            <person name="Murdoch R.W."/>
            <person name="Higgins S."/>
            <person name="Loffler F."/>
        </authorList>
    </citation>
    <scope>NUCLEOTIDE SEQUENCE</scope>
</reference>
<comment type="caution">
    <text evidence="2">The sequence shown here is derived from an EMBL/GenBank/DDBJ whole genome shotgun (WGS) entry which is preliminary data.</text>
</comment>
<protein>
    <submittedName>
        <fullName evidence="2">Uncharacterized protein</fullName>
    </submittedName>
</protein>
<evidence type="ECO:0000313" key="2">
    <source>
        <dbReference type="EMBL" id="MPN37066.1"/>
    </source>
</evidence>
<organism evidence="2">
    <name type="scientific">bioreactor metagenome</name>
    <dbReference type="NCBI Taxonomy" id="1076179"/>
    <lineage>
        <taxon>unclassified sequences</taxon>
        <taxon>metagenomes</taxon>
        <taxon>ecological metagenomes</taxon>
    </lineage>
</organism>